<keyword evidence="3" id="KW-0963">Cytoplasm</keyword>
<dbReference type="SUPFAM" id="SSF48371">
    <property type="entry name" value="ARM repeat"/>
    <property type="match status" value="1"/>
</dbReference>
<proteinExistence type="predicted"/>
<dbReference type="Proteomes" id="UP000821853">
    <property type="component" value="Unassembled WGS sequence"/>
</dbReference>
<organism evidence="7 8">
    <name type="scientific">Haemaphysalis longicornis</name>
    <name type="common">Bush tick</name>
    <dbReference type="NCBI Taxonomy" id="44386"/>
    <lineage>
        <taxon>Eukaryota</taxon>
        <taxon>Metazoa</taxon>
        <taxon>Ecdysozoa</taxon>
        <taxon>Arthropoda</taxon>
        <taxon>Chelicerata</taxon>
        <taxon>Arachnida</taxon>
        <taxon>Acari</taxon>
        <taxon>Parasitiformes</taxon>
        <taxon>Ixodida</taxon>
        <taxon>Ixodoidea</taxon>
        <taxon>Ixodidae</taxon>
        <taxon>Haemaphysalinae</taxon>
        <taxon>Haemaphysalis</taxon>
    </lineage>
</organism>
<feature type="compositionally biased region" description="Basic and acidic residues" evidence="6">
    <location>
        <begin position="1"/>
        <end position="10"/>
    </location>
</feature>
<dbReference type="OrthoDB" id="543373at2759"/>
<evidence type="ECO:0000256" key="3">
    <source>
        <dbReference type="ARBA" id="ARBA00022490"/>
    </source>
</evidence>
<feature type="compositionally biased region" description="Basic and acidic residues" evidence="6">
    <location>
        <begin position="53"/>
        <end position="66"/>
    </location>
</feature>
<dbReference type="GO" id="GO:0006606">
    <property type="term" value="P:protein import into nucleus"/>
    <property type="evidence" value="ECO:0007669"/>
    <property type="project" value="InterPro"/>
</dbReference>
<evidence type="ECO:0000313" key="7">
    <source>
        <dbReference type="EMBL" id="KAH9365654.1"/>
    </source>
</evidence>
<dbReference type="InterPro" id="IPR016024">
    <property type="entry name" value="ARM-type_fold"/>
</dbReference>
<dbReference type="InterPro" id="IPR040122">
    <property type="entry name" value="Importin_beta"/>
</dbReference>
<feature type="region of interest" description="Disordered" evidence="6">
    <location>
        <begin position="79"/>
        <end position="115"/>
    </location>
</feature>
<feature type="region of interest" description="Disordered" evidence="6">
    <location>
        <begin position="1"/>
        <end position="66"/>
    </location>
</feature>
<sequence>MGDAEKKGDAAKPPSSPSPETEADARRRSAVNILLKISAEQPGKRGQSQPAPHDGREVRPDNDLRKSGYRRMEAMRSFCPLSEDPSPQATHLKPGSATFQPKSRPESPGTDPLRSSLVTISVDSLRTLKPQIEEQVDLFLLVFDHHKEATPLRRRCLRTIAASAAESAQAFTTYIGAAKLNRLVGRLLTIVIEGSDPSCRPMSLEESTMAKEALLHLFLSPKGDALLPVASETVCTLLRSADWRRRHRGLTTLEQLCRADSLAASSRGYECTVLLFDACFDCLFRCLYDTDVRVRNEAIEVLSRNVSCLSPAYVRSSNARIIPDLLAFLAPGGQAEVINVAAVTLAHYFLFCPQEVVISYLGLLFYKLGALFTGNSPCEIDYAALAEAVLTTIATMAELLQACFRAFYDDFVPVIMELTTSLGITESRLRWVALESVVRIGLTVGKRSSLPSAPTIGQAVLTLLSDRWHWGNDRILGRGHVRRFVFK</sequence>
<dbReference type="Gene3D" id="1.25.10.10">
    <property type="entry name" value="Leucine-rich Repeat Variant"/>
    <property type="match status" value="1"/>
</dbReference>
<evidence type="ECO:0000256" key="1">
    <source>
        <dbReference type="ARBA" id="ARBA00004496"/>
    </source>
</evidence>
<protein>
    <submittedName>
        <fullName evidence="7">Uncharacterized protein</fullName>
    </submittedName>
</protein>
<dbReference type="AlphaFoldDB" id="A0A9J6FH34"/>
<keyword evidence="2" id="KW-0813">Transport</keyword>
<evidence type="ECO:0000313" key="8">
    <source>
        <dbReference type="Proteomes" id="UP000821853"/>
    </source>
</evidence>
<keyword evidence="8" id="KW-1185">Reference proteome</keyword>
<comment type="caution">
    <text evidence="7">The sequence shown here is derived from an EMBL/GenBank/DDBJ whole genome shotgun (WGS) entry which is preliminary data.</text>
</comment>
<dbReference type="VEuPathDB" id="VectorBase:HLOH_043190"/>
<evidence type="ECO:0000256" key="5">
    <source>
        <dbReference type="ARBA" id="ARBA00022927"/>
    </source>
</evidence>
<keyword evidence="4" id="KW-0677">Repeat</keyword>
<evidence type="ECO:0000256" key="6">
    <source>
        <dbReference type="SAM" id="MobiDB-lite"/>
    </source>
</evidence>
<dbReference type="GO" id="GO:0005737">
    <property type="term" value="C:cytoplasm"/>
    <property type="evidence" value="ECO:0007669"/>
    <property type="project" value="UniProtKB-SubCell"/>
</dbReference>
<evidence type="ECO:0000256" key="4">
    <source>
        <dbReference type="ARBA" id="ARBA00022737"/>
    </source>
</evidence>
<dbReference type="InterPro" id="IPR011989">
    <property type="entry name" value="ARM-like"/>
</dbReference>
<dbReference type="PANTHER" id="PTHR10527">
    <property type="entry name" value="IMPORTIN BETA"/>
    <property type="match status" value="1"/>
</dbReference>
<comment type="subcellular location">
    <subcellularLocation>
        <location evidence="1">Cytoplasm</location>
    </subcellularLocation>
</comment>
<evidence type="ECO:0000256" key="2">
    <source>
        <dbReference type="ARBA" id="ARBA00022448"/>
    </source>
</evidence>
<name>A0A9J6FH34_HAELO</name>
<dbReference type="EMBL" id="JABSTR010000003">
    <property type="protein sequence ID" value="KAH9365654.1"/>
    <property type="molecule type" value="Genomic_DNA"/>
</dbReference>
<keyword evidence="5" id="KW-0653">Protein transport</keyword>
<accession>A0A9J6FH34</accession>
<gene>
    <name evidence="7" type="ORF">HPB48_000914</name>
</gene>
<reference evidence="7 8" key="1">
    <citation type="journal article" date="2020" name="Cell">
        <title>Large-Scale Comparative Analyses of Tick Genomes Elucidate Their Genetic Diversity and Vector Capacities.</title>
        <authorList>
            <consortium name="Tick Genome and Microbiome Consortium (TIGMIC)"/>
            <person name="Jia N."/>
            <person name="Wang J."/>
            <person name="Shi W."/>
            <person name="Du L."/>
            <person name="Sun Y."/>
            <person name="Zhan W."/>
            <person name="Jiang J.F."/>
            <person name="Wang Q."/>
            <person name="Zhang B."/>
            <person name="Ji P."/>
            <person name="Bell-Sakyi L."/>
            <person name="Cui X.M."/>
            <person name="Yuan T.T."/>
            <person name="Jiang B.G."/>
            <person name="Yang W.F."/>
            <person name="Lam T.T."/>
            <person name="Chang Q.C."/>
            <person name="Ding S.J."/>
            <person name="Wang X.J."/>
            <person name="Zhu J.G."/>
            <person name="Ruan X.D."/>
            <person name="Zhao L."/>
            <person name="Wei J.T."/>
            <person name="Ye R.Z."/>
            <person name="Que T.C."/>
            <person name="Du C.H."/>
            <person name="Zhou Y.H."/>
            <person name="Cheng J.X."/>
            <person name="Dai P.F."/>
            <person name="Guo W.B."/>
            <person name="Han X.H."/>
            <person name="Huang E.J."/>
            <person name="Li L.F."/>
            <person name="Wei W."/>
            <person name="Gao Y.C."/>
            <person name="Liu J.Z."/>
            <person name="Shao H.Z."/>
            <person name="Wang X."/>
            <person name="Wang C.C."/>
            <person name="Yang T.C."/>
            <person name="Huo Q.B."/>
            <person name="Li W."/>
            <person name="Chen H.Y."/>
            <person name="Chen S.E."/>
            <person name="Zhou L.G."/>
            <person name="Ni X.B."/>
            <person name="Tian J.H."/>
            <person name="Sheng Y."/>
            <person name="Liu T."/>
            <person name="Pan Y.S."/>
            <person name="Xia L.Y."/>
            <person name="Li J."/>
            <person name="Zhao F."/>
            <person name="Cao W.C."/>
        </authorList>
    </citation>
    <scope>NUCLEOTIDE SEQUENCE [LARGE SCALE GENOMIC DNA]</scope>
    <source>
        <strain evidence="7">HaeL-2018</strain>
    </source>
</reference>